<reference evidence="3 4" key="1">
    <citation type="submission" date="2018-01" db="EMBL/GenBank/DDBJ databases">
        <authorList>
            <person name="Fu G.-Y."/>
        </authorList>
    </citation>
    <scope>NUCLEOTIDE SEQUENCE [LARGE SCALE GENOMIC DNA]</scope>
    <source>
        <strain evidence="3 4">SY39</strain>
    </source>
</reference>
<dbReference type="Pfam" id="PF00211">
    <property type="entry name" value="Guanylate_cyc"/>
    <property type="match status" value="1"/>
</dbReference>
<dbReference type="SUPFAM" id="SSF55073">
    <property type="entry name" value="Nucleotide cyclase"/>
    <property type="match status" value="1"/>
</dbReference>
<dbReference type="Pfam" id="PF00498">
    <property type="entry name" value="FHA"/>
    <property type="match status" value="1"/>
</dbReference>
<organism evidence="3 4">
    <name type="scientific">Pseudazoarcus pumilus</name>
    <dbReference type="NCBI Taxonomy" id="2067960"/>
    <lineage>
        <taxon>Bacteria</taxon>
        <taxon>Pseudomonadati</taxon>
        <taxon>Pseudomonadota</taxon>
        <taxon>Betaproteobacteria</taxon>
        <taxon>Rhodocyclales</taxon>
        <taxon>Zoogloeaceae</taxon>
        <taxon>Pseudazoarcus</taxon>
    </lineage>
</organism>
<dbReference type="CDD" id="cd07302">
    <property type="entry name" value="CHD"/>
    <property type="match status" value="1"/>
</dbReference>
<dbReference type="GO" id="GO:0009190">
    <property type="term" value="P:cyclic nucleotide biosynthetic process"/>
    <property type="evidence" value="ECO:0007669"/>
    <property type="project" value="InterPro"/>
</dbReference>
<keyword evidence="4" id="KW-1185">Reference proteome</keyword>
<dbReference type="GO" id="GO:0004016">
    <property type="term" value="F:adenylate cyclase activity"/>
    <property type="evidence" value="ECO:0007669"/>
    <property type="project" value="UniProtKB-ARBA"/>
</dbReference>
<dbReference type="InterPro" id="IPR001054">
    <property type="entry name" value="A/G_cyclase"/>
</dbReference>
<evidence type="ECO:0000313" key="3">
    <source>
        <dbReference type="EMBL" id="AUN95138.1"/>
    </source>
</evidence>
<sequence>MHAAPRDPGENTVLFLDVVGSTRLYEQIGDRTAFSVVTRCLGHASEVVLNRGGRVIKYTGDGLMALLPNPDAAADSALGIHSTMLECPAVSTQGLSVRIGFHTGTIIRSGTDVFGETVNLASRLVSIAAPGRALTTGASATRMSPGWRELLAPMPPRVLRGASRPVDLFELRCDSSGETTSVFGLPTTLPDEVELRLNFHGQRVQINGWRPLARLGRDPESEVHVEDQRASRNHAEIELRGDKFVLRDHSSNGTYVTIGDTPEFILSREEVVLHGTGWVSLGRSRERNPLAIEYLCA</sequence>
<gene>
    <name evidence="3" type="ORF">C0099_09425</name>
</gene>
<dbReference type="PROSITE" id="PS50125">
    <property type="entry name" value="GUANYLATE_CYCLASE_2"/>
    <property type="match status" value="1"/>
</dbReference>
<name>A0A2I6S7B2_9RHOO</name>
<proteinExistence type="predicted"/>
<dbReference type="InterPro" id="IPR029787">
    <property type="entry name" value="Nucleotide_cyclase"/>
</dbReference>
<dbReference type="SUPFAM" id="SSF49879">
    <property type="entry name" value="SMAD/FHA domain"/>
    <property type="match status" value="1"/>
</dbReference>
<dbReference type="Gene3D" id="3.30.70.1230">
    <property type="entry name" value="Nucleotide cyclase"/>
    <property type="match status" value="1"/>
</dbReference>
<dbReference type="EMBL" id="CP025682">
    <property type="protein sequence ID" value="AUN95138.1"/>
    <property type="molecule type" value="Genomic_DNA"/>
</dbReference>
<dbReference type="CDD" id="cd00060">
    <property type="entry name" value="FHA"/>
    <property type="match status" value="1"/>
</dbReference>
<dbReference type="PROSITE" id="PS50006">
    <property type="entry name" value="FHA_DOMAIN"/>
    <property type="match status" value="1"/>
</dbReference>
<dbReference type="Gene3D" id="2.60.200.20">
    <property type="match status" value="1"/>
</dbReference>
<dbReference type="KEGG" id="atw:C0099_09425"/>
<evidence type="ECO:0000259" key="2">
    <source>
        <dbReference type="PROSITE" id="PS50125"/>
    </source>
</evidence>
<dbReference type="InterPro" id="IPR050697">
    <property type="entry name" value="Adenylyl/Guanylyl_Cyclase_3/4"/>
</dbReference>
<dbReference type="PANTHER" id="PTHR43081:SF1">
    <property type="entry name" value="ADENYLATE CYCLASE, TERMINAL-DIFFERENTIATION SPECIFIC"/>
    <property type="match status" value="1"/>
</dbReference>
<feature type="domain" description="FHA" evidence="1">
    <location>
        <begin position="213"/>
        <end position="257"/>
    </location>
</feature>
<dbReference type="PANTHER" id="PTHR43081">
    <property type="entry name" value="ADENYLATE CYCLASE, TERMINAL-DIFFERENTIATION SPECIFIC-RELATED"/>
    <property type="match status" value="1"/>
</dbReference>
<dbReference type="RefSeq" id="WP_102247204.1">
    <property type="nucleotide sequence ID" value="NZ_CP025682.1"/>
</dbReference>
<feature type="domain" description="Guanylate cyclase" evidence="2">
    <location>
        <begin position="12"/>
        <end position="125"/>
    </location>
</feature>
<evidence type="ECO:0000259" key="1">
    <source>
        <dbReference type="PROSITE" id="PS50006"/>
    </source>
</evidence>
<dbReference type="AlphaFoldDB" id="A0A2I6S7B2"/>
<dbReference type="SMART" id="SM00044">
    <property type="entry name" value="CYCc"/>
    <property type="match status" value="1"/>
</dbReference>
<evidence type="ECO:0000313" key="4">
    <source>
        <dbReference type="Proteomes" id="UP000242205"/>
    </source>
</evidence>
<dbReference type="GO" id="GO:0035556">
    <property type="term" value="P:intracellular signal transduction"/>
    <property type="evidence" value="ECO:0007669"/>
    <property type="project" value="InterPro"/>
</dbReference>
<accession>A0A2I6S7B2</accession>
<protein>
    <submittedName>
        <fullName evidence="3">Adenylate/guanylate cyclase domain-containing protein</fullName>
    </submittedName>
</protein>
<dbReference type="OrthoDB" id="9801841at2"/>
<dbReference type="Proteomes" id="UP000242205">
    <property type="component" value="Chromosome"/>
</dbReference>
<dbReference type="InterPro" id="IPR008984">
    <property type="entry name" value="SMAD_FHA_dom_sf"/>
</dbReference>
<dbReference type="SMART" id="SM00240">
    <property type="entry name" value="FHA"/>
    <property type="match status" value="1"/>
</dbReference>
<dbReference type="InterPro" id="IPR000253">
    <property type="entry name" value="FHA_dom"/>
</dbReference>